<organism evidence="2 3">
    <name type="scientific">Gracilariopsis chorda</name>
    <dbReference type="NCBI Taxonomy" id="448386"/>
    <lineage>
        <taxon>Eukaryota</taxon>
        <taxon>Rhodophyta</taxon>
        <taxon>Florideophyceae</taxon>
        <taxon>Rhodymeniophycidae</taxon>
        <taxon>Gracilariales</taxon>
        <taxon>Gracilariaceae</taxon>
        <taxon>Gracilariopsis</taxon>
    </lineage>
</organism>
<reference evidence="2 3" key="1">
    <citation type="journal article" date="2018" name="Mol. Biol. Evol.">
        <title>Analysis of the draft genome of the red seaweed Gracilariopsis chorda provides insights into genome size evolution in Rhodophyta.</title>
        <authorList>
            <person name="Lee J."/>
            <person name="Yang E.C."/>
            <person name="Graf L."/>
            <person name="Yang J.H."/>
            <person name="Qiu H."/>
            <person name="Zel Zion U."/>
            <person name="Chan C.X."/>
            <person name="Stephens T.G."/>
            <person name="Weber A.P.M."/>
            <person name="Boo G.H."/>
            <person name="Boo S.M."/>
            <person name="Kim K.M."/>
            <person name="Shin Y."/>
            <person name="Jung M."/>
            <person name="Lee S.J."/>
            <person name="Yim H.S."/>
            <person name="Lee J.H."/>
            <person name="Bhattacharya D."/>
            <person name="Yoon H.S."/>
        </authorList>
    </citation>
    <scope>NUCLEOTIDE SEQUENCE [LARGE SCALE GENOMIC DNA]</scope>
    <source>
        <strain evidence="2 3">SKKU-2015</strain>
        <tissue evidence="2">Whole body</tissue>
    </source>
</reference>
<feature type="compositionally biased region" description="Acidic residues" evidence="1">
    <location>
        <begin position="193"/>
        <end position="205"/>
    </location>
</feature>
<sequence length="213" mass="23853">MLRCILPRIPSKLTSATTRSQNTISATALRSTAACTLRRAEQHGHRNLSTEAEDKSSEEAPLSNTATLVAIQKAFTQRAADAIRYEYFAQRAELEAEVETAQLFRSLIETSKQQAMGFMELLEEYNEAEFGSTLTNLEIMTDIERRMGEEDLVKGGDVAEEEEFEHVKEWFEDVGDACCRAADRLEYTASVLDAEELEGDEDDAEDGVKEGKR</sequence>
<feature type="region of interest" description="Disordered" evidence="1">
    <location>
        <begin position="193"/>
        <end position="213"/>
    </location>
</feature>
<dbReference type="AlphaFoldDB" id="A0A2V3IT01"/>
<name>A0A2V3IT01_9FLOR</name>
<evidence type="ECO:0000313" key="2">
    <source>
        <dbReference type="EMBL" id="PXF45229.1"/>
    </source>
</evidence>
<dbReference type="Gene3D" id="1.20.1260.10">
    <property type="match status" value="1"/>
</dbReference>
<proteinExistence type="predicted"/>
<feature type="region of interest" description="Disordered" evidence="1">
    <location>
        <begin position="40"/>
        <end position="61"/>
    </location>
</feature>
<protein>
    <submittedName>
        <fullName evidence="2">Uncharacterized protein</fullName>
    </submittedName>
</protein>
<comment type="caution">
    <text evidence="2">The sequence shown here is derived from an EMBL/GenBank/DDBJ whole genome shotgun (WGS) entry which is preliminary data.</text>
</comment>
<dbReference type="InterPro" id="IPR009078">
    <property type="entry name" value="Ferritin-like_SF"/>
</dbReference>
<dbReference type="SUPFAM" id="SSF47240">
    <property type="entry name" value="Ferritin-like"/>
    <property type="match status" value="1"/>
</dbReference>
<dbReference type="OrthoDB" id="10257359at2759"/>
<accession>A0A2V3IT01</accession>
<dbReference type="EMBL" id="NBIV01000066">
    <property type="protein sequence ID" value="PXF45229.1"/>
    <property type="molecule type" value="Genomic_DNA"/>
</dbReference>
<dbReference type="InterPro" id="IPR012347">
    <property type="entry name" value="Ferritin-like"/>
</dbReference>
<evidence type="ECO:0000313" key="3">
    <source>
        <dbReference type="Proteomes" id="UP000247409"/>
    </source>
</evidence>
<dbReference type="Proteomes" id="UP000247409">
    <property type="component" value="Unassembled WGS sequence"/>
</dbReference>
<gene>
    <name evidence="2" type="ORF">BWQ96_04995</name>
</gene>
<evidence type="ECO:0000256" key="1">
    <source>
        <dbReference type="SAM" id="MobiDB-lite"/>
    </source>
</evidence>
<keyword evidence="3" id="KW-1185">Reference proteome</keyword>